<feature type="transmembrane region" description="Helical" evidence="9">
    <location>
        <begin position="83"/>
        <end position="103"/>
    </location>
</feature>
<dbReference type="SUPFAM" id="SSF56317">
    <property type="entry name" value="Carbon-nitrogen hydrolase"/>
    <property type="match status" value="1"/>
</dbReference>
<dbReference type="AlphaFoldDB" id="A0AAE3EF41"/>
<feature type="transmembrane region" description="Helical" evidence="9">
    <location>
        <begin position="201"/>
        <end position="220"/>
    </location>
</feature>
<dbReference type="GO" id="GO:0042158">
    <property type="term" value="P:lipoprotein biosynthetic process"/>
    <property type="evidence" value="ECO:0007669"/>
    <property type="project" value="UniProtKB-UniRule"/>
</dbReference>
<feature type="transmembrane region" description="Helical" evidence="9">
    <location>
        <begin position="515"/>
        <end position="534"/>
    </location>
</feature>
<feature type="transmembrane region" description="Helical" evidence="9">
    <location>
        <begin position="30"/>
        <end position="50"/>
    </location>
</feature>
<dbReference type="Gene3D" id="3.60.110.10">
    <property type="entry name" value="Carbon-nitrogen hydrolase"/>
    <property type="match status" value="1"/>
</dbReference>
<dbReference type="NCBIfam" id="TIGR00546">
    <property type="entry name" value="lnt"/>
    <property type="match status" value="1"/>
</dbReference>
<reference evidence="11" key="1">
    <citation type="submission" date="2021-08" db="EMBL/GenBank/DDBJ databases">
        <title>Comparative analyses of Brucepasteria parasyntrophica and Teretinema zuelzerae.</title>
        <authorList>
            <person name="Song Y."/>
            <person name="Brune A."/>
        </authorList>
    </citation>
    <scope>NUCLEOTIDE SEQUENCE</scope>
    <source>
        <strain evidence="11">DSM 1903</strain>
    </source>
</reference>
<dbReference type="Pfam" id="PF20154">
    <property type="entry name" value="LNT_N"/>
    <property type="match status" value="1"/>
</dbReference>
<sequence>MASKLNAFFVNFFLLVLSVLLFALPQPNLISLHGFPFLAYIAFVPLFLLVRRISFKSSFVWGGMYGLLSYCLFTYWLGVFHPLAMYVIGILYFFWLLCIIPLLKLADSAFPKRGYILQWVIWIGYEYVKTLGFNGYSYGIIGYSQWTLPSVIGIASIFGVWGVSALAVFPSAWIAGAFKDGCAGPVKTWGTGVRSFAARNYGYAIAWGVCFCAALVYGTVKQQDWTAKDSVPIALIQPNSDPWMGGIAAYKKDFETLTRLSDQALEAHPETALVVWPETAFIPRIDWHYRYREDRESWELVSRLLQYLDSAPVPFVLGNDDAVMGPLESGELGRLDYNAVFLFRPGENVNPPRPERYRKMHLVPFTEHFPYRKWLPWVYDLLIANDTHFWEKGSDPAVFSAAGLVFSTPICFEDTFGYISRRFVRSGARAIVNLTNDAWAKSLPCQYQHLSMAVFRAVENRVPLVRSTASGQTCFVDPDGRVTAMAPPSEPAYLAGRIPLVSDYSPTLYTRWGDVWGIAFFAVSCMGLIAAVLTKLRKVYEN</sequence>
<comment type="subcellular location">
    <subcellularLocation>
        <location evidence="1 9">Cell membrane</location>
        <topology evidence="1 9">Multi-pass membrane protein</topology>
    </subcellularLocation>
</comment>
<dbReference type="PANTHER" id="PTHR38686">
    <property type="entry name" value="APOLIPOPROTEIN N-ACYLTRANSFERASE"/>
    <property type="match status" value="1"/>
</dbReference>
<feature type="transmembrane region" description="Helical" evidence="9">
    <location>
        <begin position="148"/>
        <end position="169"/>
    </location>
</feature>
<dbReference type="PANTHER" id="PTHR38686:SF1">
    <property type="entry name" value="APOLIPOPROTEIN N-ACYLTRANSFERASE"/>
    <property type="match status" value="1"/>
</dbReference>
<evidence type="ECO:0000256" key="3">
    <source>
        <dbReference type="ARBA" id="ARBA00022475"/>
    </source>
</evidence>
<keyword evidence="4 9" id="KW-0808">Transferase</keyword>
<keyword evidence="5 9" id="KW-0812">Transmembrane</keyword>
<comment type="pathway">
    <text evidence="9">Protein modification; lipoprotein biosynthesis (N-acyl transfer).</text>
</comment>
<organism evidence="11 12">
    <name type="scientific">Teretinema zuelzerae</name>
    <dbReference type="NCBI Taxonomy" id="156"/>
    <lineage>
        <taxon>Bacteria</taxon>
        <taxon>Pseudomonadati</taxon>
        <taxon>Spirochaetota</taxon>
        <taxon>Spirochaetia</taxon>
        <taxon>Spirochaetales</taxon>
        <taxon>Treponemataceae</taxon>
        <taxon>Teretinema</taxon>
    </lineage>
</organism>
<dbReference type="InterPro" id="IPR036526">
    <property type="entry name" value="C-N_Hydrolase_sf"/>
</dbReference>
<dbReference type="InterPro" id="IPR004563">
    <property type="entry name" value="Apolipo_AcylTrfase"/>
</dbReference>
<keyword evidence="8 9" id="KW-0012">Acyltransferase</keyword>
<dbReference type="GO" id="GO:0005886">
    <property type="term" value="C:plasma membrane"/>
    <property type="evidence" value="ECO:0007669"/>
    <property type="project" value="UniProtKB-SubCell"/>
</dbReference>
<evidence type="ECO:0000256" key="6">
    <source>
        <dbReference type="ARBA" id="ARBA00022989"/>
    </source>
</evidence>
<dbReference type="PROSITE" id="PS50263">
    <property type="entry name" value="CN_HYDROLASE"/>
    <property type="match status" value="1"/>
</dbReference>
<feature type="transmembrane region" description="Helical" evidence="9">
    <location>
        <begin position="115"/>
        <end position="136"/>
    </location>
</feature>
<gene>
    <name evidence="9 11" type="primary">lnt</name>
    <name evidence="11" type="ORF">K7J14_00595</name>
</gene>
<dbReference type="InterPro" id="IPR045378">
    <property type="entry name" value="LNT_N"/>
</dbReference>
<evidence type="ECO:0000256" key="9">
    <source>
        <dbReference type="HAMAP-Rule" id="MF_01148"/>
    </source>
</evidence>
<evidence type="ECO:0000256" key="1">
    <source>
        <dbReference type="ARBA" id="ARBA00004651"/>
    </source>
</evidence>
<feature type="domain" description="CN hydrolase" evidence="10">
    <location>
        <begin position="231"/>
        <end position="500"/>
    </location>
</feature>
<proteinExistence type="inferred from homology"/>
<dbReference type="InterPro" id="IPR003010">
    <property type="entry name" value="C-N_Hydrolase"/>
</dbReference>
<evidence type="ECO:0000256" key="4">
    <source>
        <dbReference type="ARBA" id="ARBA00022679"/>
    </source>
</evidence>
<dbReference type="GO" id="GO:0016410">
    <property type="term" value="F:N-acyltransferase activity"/>
    <property type="evidence" value="ECO:0007669"/>
    <property type="project" value="UniProtKB-UniRule"/>
</dbReference>
<dbReference type="EC" id="2.3.1.269" evidence="9"/>
<accession>A0AAE3EF41</accession>
<keyword evidence="3 9" id="KW-1003">Cell membrane</keyword>
<comment type="function">
    <text evidence="9">Catalyzes the phospholipid dependent N-acylation of the N-terminal cysteine of apolipoprotein, the last step in lipoprotein maturation.</text>
</comment>
<evidence type="ECO:0000256" key="8">
    <source>
        <dbReference type="ARBA" id="ARBA00023315"/>
    </source>
</evidence>
<evidence type="ECO:0000313" key="11">
    <source>
        <dbReference type="EMBL" id="MCD1653207.1"/>
    </source>
</evidence>
<dbReference type="RefSeq" id="WP_230752118.1">
    <property type="nucleotide sequence ID" value="NZ_JAINWA010000001.1"/>
</dbReference>
<evidence type="ECO:0000256" key="7">
    <source>
        <dbReference type="ARBA" id="ARBA00023136"/>
    </source>
</evidence>
<comment type="similarity">
    <text evidence="2 9">Belongs to the CN hydrolase family. Apolipoprotein N-acyltransferase subfamily.</text>
</comment>
<evidence type="ECO:0000256" key="5">
    <source>
        <dbReference type="ARBA" id="ARBA00022692"/>
    </source>
</evidence>
<keyword evidence="12" id="KW-1185">Reference proteome</keyword>
<dbReference type="Proteomes" id="UP001198163">
    <property type="component" value="Unassembled WGS sequence"/>
</dbReference>
<name>A0AAE3EF41_9SPIR</name>
<dbReference type="Pfam" id="PF00795">
    <property type="entry name" value="CN_hydrolase"/>
    <property type="match status" value="1"/>
</dbReference>
<evidence type="ECO:0000256" key="2">
    <source>
        <dbReference type="ARBA" id="ARBA00010065"/>
    </source>
</evidence>
<keyword evidence="7 9" id="KW-0472">Membrane</keyword>
<protein>
    <recommendedName>
        <fullName evidence="9">Apolipoprotein N-acyltransferase</fullName>
        <shortName evidence="9">ALP N-acyltransferase</shortName>
        <ecNumber evidence="9">2.3.1.269</ecNumber>
    </recommendedName>
</protein>
<feature type="transmembrane region" description="Helical" evidence="9">
    <location>
        <begin position="59"/>
        <end position="77"/>
    </location>
</feature>
<keyword evidence="6 9" id="KW-1133">Transmembrane helix</keyword>
<feature type="transmembrane region" description="Helical" evidence="9">
    <location>
        <begin position="7"/>
        <end position="24"/>
    </location>
</feature>
<dbReference type="HAMAP" id="MF_01148">
    <property type="entry name" value="Lnt"/>
    <property type="match status" value="1"/>
</dbReference>
<evidence type="ECO:0000259" key="10">
    <source>
        <dbReference type="PROSITE" id="PS50263"/>
    </source>
</evidence>
<comment type="catalytic activity">
    <reaction evidence="9">
        <text>N-terminal S-1,2-diacyl-sn-glyceryl-L-cysteinyl-[lipoprotein] + a glycerophospholipid = N-acyl-S-1,2-diacyl-sn-glyceryl-L-cysteinyl-[lipoprotein] + a 2-acyl-sn-glycero-3-phospholipid + H(+)</text>
        <dbReference type="Rhea" id="RHEA:48228"/>
        <dbReference type="Rhea" id="RHEA-COMP:14681"/>
        <dbReference type="Rhea" id="RHEA-COMP:14684"/>
        <dbReference type="ChEBI" id="CHEBI:15378"/>
        <dbReference type="ChEBI" id="CHEBI:136912"/>
        <dbReference type="ChEBI" id="CHEBI:140656"/>
        <dbReference type="ChEBI" id="CHEBI:140657"/>
        <dbReference type="ChEBI" id="CHEBI:140660"/>
        <dbReference type="EC" id="2.3.1.269"/>
    </reaction>
</comment>
<comment type="caution">
    <text evidence="11">The sequence shown here is derived from an EMBL/GenBank/DDBJ whole genome shotgun (WGS) entry which is preliminary data.</text>
</comment>
<evidence type="ECO:0000313" key="12">
    <source>
        <dbReference type="Proteomes" id="UP001198163"/>
    </source>
</evidence>
<dbReference type="EMBL" id="JAINWA010000001">
    <property type="protein sequence ID" value="MCD1653207.1"/>
    <property type="molecule type" value="Genomic_DNA"/>
</dbReference>
<dbReference type="CDD" id="cd07571">
    <property type="entry name" value="ALP_N-acyl_transferase"/>
    <property type="match status" value="1"/>
</dbReference>